<keyword evidence="6" id="KW-1185">Reference proteome</keyword>
<reference evidence="5" key="1">
    <citation type="submission" date="2023-07" db="EMBL/GenBank/DDBJ databases">
        <title>Between Cages and Wild: Unraveling the Impact of Captivity on Animal Microbiomes and Antimicrobial Resistance.</title>
        <authorList>
            <person name="Schmartz G.P."/>
            <person name="Rehner J."/>
            <person name="Schuff M.J."/>
            <person name="Becker S.L."/>
            <person name="Kravczyk M."/>
            <person name="Gurevich A."/>
            <person name="Francke R."/>
            <person name="Mueller R."/>
            <person name="Keller V."/>
            <person name="Keller A."/>
        </authorList>
    </citation>
    <scope>NUCLEOTIDE SEQUENCE</scope>
    <source>
        <strain evidence="5">S39M_St_73</strain>
    </source>
</reference>
<evidence type="ECO:0000256" key="2">
    <source>
        <dbReference type="PIRSR" id="PIRSR601310-3"/>
    </source>
</evidence>
<gene>
    <name evidence="5" type="ORF">Q4F26_03110</name>
</gene>
<evidence type="ECO:0000256" key="1">
    <source>
        <dbReference type="PIRSR" id="PIRSR601310-1"/>
    </source>
</evidence>
<feature type="domain" description="HIT" evidence="4">
    <location>
        <begin position="5"/>
        <end position="114"/>
    </location>
</feature>
<evidence type="ECO:0000256" key="3">
    <source>
        <dbReference type="PROSITE-ProRule" id="PRU00464"/>
    </source>
</evidence>
<dbReference type="PROSITE" id="PS00892">
    <property type="entry name" value="HIT_1"/>
    <property type="match status" value="1"/>
</dbReference>
<dbReference type="SUPFAM" id="SSF54197">
    <property type="entry name" value="HIT-like"/>
    <property type="match status" value="1"/>
</dbReference>
<protein>
    <submittedName>
        <fullName evidence="5">HIT domain-containing protein</fullName>
    </submittedName>
</protein>
<dbReference type="FunFam" id="3.30.428.10:FF:000014">
    <property type="entry name" value="Putative histidine triad (HIT) protein"/>
    <property type="match status" value="1"/>
</dbReference>
<feature type="active site" description="Tele-AMP-histidine intermediate" evidence="1">
    <location>
        <position position="100"/>
    </location>
</feature>
<evidence type="ECO:0000259" key="4">
    <source>
        <dbReference type="PROSITE" id="PS51084"/>
    </source>
</evidence>
<proteinExistence type="predicted"/>
<accession>A0AA43UC86</accession>
<dbReference type="InterPro" id="IPR019808">
    <property type="entry name" value="Histidine_triad_CS"/>
</dbReference>
<organism evidence="5 6">
    <name type="scientific">Atopococcus tabaci</name>
    <dbReference type="NCBI Taxonomy" id="269774"/>
    <lineage>
        <taxon>Bacteria</taxon>
        <taxon>Bacillati</taxon>
        <taxon>Bacillota</taxon>
        <taxon>Bacilli</taxon>
        <taxon>Lactobacillales</taxon>
        <taxon>Carnobacteriaceae</taxon>
        <taxon>Atopococcus</taxon>
    </lineage>
</organism>
<dbReference type="Gene3D" id="3.30.428.10">
    <property type="entry name" value="HIT-like"/>
    <property type="match status" value="1"/>
</dbReference>
<sequence length="143" mass="16232">MEDCIFCKIIDNQIPSRKVFENDDILAFFDTSQATPGHTLIVPKKHVENIMDYDDELAATVFSYLPQIARGIKKSHPNIQGINIINNNGEIAYQTVFHSHIHVIPRYGTNDSFSMTMGNNSDQYKDEDLDQLADKVKESIKGE</sequence>
<dbReference type="InterPro" id="IPR001310">
    <property type="entry name" value="Histidine_triad_HIT"/>
</dbReference>
<dbReference type="AlphaFoldDB" id="A0AA43UC86"/>
<dbReference type="PRINTS" id="PR00332">
    <property type="entry name" value="HISTRIAD"/>
</dbReference>
<feature type="short sequence motif" description="Histidine triad motif" evidence="2 3">
    <location>
        <begin position="98"/>
        <end position="102"/>
    </location>
</feature>
<dbReference type="PANTHER" id="PTHR46648:SF1">
    <property type="entry name" value="ADENOSINE 5'-MONOPHOSPHORAMIDASE HNT1"/>
    <property type="match status" value="1"/>
</dbReference>
<dbReference type="GO" id="GO:0003824">
    <property type="term" value="F:catalytic activity"/>
    <property type="evidence" value="ECO:0007669"/>
    <property type="project" value="InterPro"/>
</dbReference>
<dbReference type="Pfam" id="PF01230">
    <property type="entry name" value="HIT"/>
    <property type="match status" value="1"/>
</dbReference>
<dbReference type="PROSITE" id="PS51084">
    <property type="entry name" value="HIT_2"/>
    <property type="match status" value="1"/>
</dbReference>
<evidence type="ECO:0000313" key="6">
    <source>
        <dbReference type="Proteomes" id="UP001171751"/>
    </source>
</evidence>
<name>A0AA43UC86_9LACT</name>
<dbReference type="InterPro" id="IPR011146">
    <property type="entry name" value="HIT-like"/>
</dbReference>
<dbReference type="InterPro" id="IPR036265">
    <property type="entry name" value="HIT-like_sf"/>
</dbReference>
<dbReference type="PANTHER" id="PTHR46648">
    <property type="entry name" value="HIT FAMILY PROTEIN 1"/>
    <property type="match status" value="1"/>
</dbReference>
<evidence type="ECO:0000313" key="5">
    <source>
        <dbReference type="EMBL" id="MDO5457310.1"/>
    </source>
</evidence>
<dbReference type="GO" id="GO:0009117">
    <property type="term" value="P:nucleotide metabolic process"/>
    <property type="evidence" value="ECO:0007669"/>
    <property type="project" value="TreeGrafter"/>
</dbReference>
<comment type="caution">
    <text evidence="5">The sequence shown here is derived from an EMBL/GenBank/DDBJ whole genome shotgun (WGS) entry which is preliminary data.</text>
</comment>
<dbReference type="Proteomes" id="UP001171751">
    <property type="component" value="Unassembled WGS sequence"/>
</dbReference>
<dbReference type="EMBL" id="JAUNQW010000008">
    <property type="protein sequence ID" value="MDO5457310.1"/>
    <property type="molecule type" value="Genomic_DNA"/>
</dbReference>